<protein>
    <submittedName>
        <fullName evidence="1">Uncharacterized protein</fullName>
    </submittedName>
</protein>
<accession>A0A0E9V2B7</accession>
<name>A0A0E9V2B7_ANGAN</name>
<reference evidence="1" key="1">
    <citation type="submission" date="2014-11" db="EMBL/GenBank/DDBJ databases">
        <authorList>
            <person name="Amaro Gonzalez C."/>
        </authorList>
    </citation>
    <scope>NUCLEOTIDE SEQUENCE</scope>
</reference>
<proteinExistence type="predicted"/>
<dbReference type="EMBL" id="GBXM01037194">
    <property type="protein sequence ID" value="JAH71383.1"/>
    <property type="molecule type" value="Transcribed_RNA"/>
</dbReference>
<dbReference type="AlphaFoldDB" id="A0A0E9V2B7"/>
<sequence length="52" mass="5986">MPVRAYCLYSVGQFLPVHSHGYPISQIGNVILWEACHTSTVTRKMYTHLNKH</sequence>
<organism evidence="1">
    <name type="scientific">Anguilla anguilla</name>
    <name type="common">European freshwater eel</name>
    <name type="synonym">Muraena anguilla</name>
    <dbReference type="NCBI Taxonomy" id="7936"/>
    <lineage>
        <taxon>Eukaryota</taxon>
        <taxon>Metazoa</taxon>
        <taxon>Chordata</taxon>
        <taxon>Craniata</taxon>
        <taxon>Vertebrata</taxon>
        <taxon>Euteleostomi</taxon>
        <taxon>Actinopterygii</taxon>
        <taxon>Neopterygii</taxon>
        <taxon>Teleostei</taxon>
        <taxon>Anguilliformes</taxon>
        <taxon>Anguillidae</taxon>
        <taxon>Anguilla</taxon>
    </lineage>
</organism>
<reference evidence="1" key="2">
    <citation type="journal article" date="2015" name="Fish Shellfish Immunol.">
        <title>Early steps in the European eel (Anguilla anguilla)-Vibrio vulnificus interaction in the gills: Role of the RtxA13 toxin.</title>
        <authorList>
            <person name="Callol A."/>
            <person name="Pajuelo D."/>
            <person name="Ebbesson L."/>
            <person name="Teles M."/>
            <person name="MacKenzie S."/>
            <person name="Amaro C."/>
        </authorList>
    </citation>
    <scope>NUCLEOTIDE SEQUENCE</scope>
</reference>
<evidence type="ECO:0000313" key="1">
    <source>
        <dbReference type="EMBL" id="JAH71383.1"/>
    </source>
</evidence>